<gene>
    <name evidence="1" type="ORF">B6D57_00160</name>
</gene>
<dbReference type="InterPro" id="IPR013784">
    <property type="entry name" value="Carb-bd-like_fold"/>
</dbReference>
<dbReference type="Proteomes" id="UP000192611">
    <property type="component" value="Unassembled WGS sequence"/>
</dbReference>
<evidence type="ECO:0008006" key="3">
    <source>
        <dbReference type="Google" id="ProtNLM"/>
    </source>
</evidence>
<name>A0A1W9S3B6_9BACT</name>
<organism evidence="1 2">
    <name type="scientific">Candidatus Coatesbacteria bacterium 4484_99</name>
    <dbReference type="NCBI Taxonomy" id="1970774"/>
    <lineage>
        <taxon>Bacteria</taxon>
        <taxon>Candidatus Coatesiibacteriota</taxon>
    </lineage>
</organism>
<dbReference type="AlphaFoldDB" id="A0A1W9S3B6"/>
<reference evidence="2" key="1">
    <citation type="submission" date="2017-03" db="EMBL/GenBank/DDBJ databases">
        <title>Novel pathways for hydrocarbon cycling and metabolic interdependencies in hydrothermal sediment communities.</title>
        <authorList>
            <person name="Dombrowski N."/>
            <person name="Seitz K."/>
            <person name="Teske A."/>
            <person name="Baker B."/>
        </authorList>
    </citation>
    <scope>NUCLEOTIDE SEQUENCE [LARGE SCALE GENOMIC DNA]</scope>
</reference>
<sequence length="143" mass="16154">MEVYIMTTRLSLLTIVITLLVITLACEEVIERGIIKGTVYNDKLPADGVYVLLLDSWKLLQADQPLNNASITNSSGRYTIYMVEPGYYYVVAVKDNDGNLKFTPGTDEFGYYGDWNGIKWIPTEIEVKEGDVLEGIDIEELYL</sequence>
<evidence type="ECO:0000313" key="2">
    <source>
        <dbReference type="Proteomes" id="UP000192611"/>
    </source>
</evidence>
<accession>A0A1W9S3B6</accession>
<protein>
    <recommendedName>
        <fullName evidence="3">Carboxypeptidase regulatory-like domain-containing protein</fullName>
    </recommendedName>
</protein>
<dbReference type="SUPFAM" id="SSF49452">
    <property type="entry name" value="Starch-binding domain-like"/>
    <property type="match status" value="1"/>
</dbReference>
<dbReference type="EMBL" id="NATQ01000002">
    <property type="protein sequence ID" value="OQX91329.1"/>
    <property type="molecule type" value="Genomic_DNA"/>
</dbReference>
<comment type="caution">
    <text evidence="1">The sequence shown here is derived from an EMBL/GenBank/DDBJ whole genome shotgun (WGS) entry which is preliminary data.</text>
</comment>
<evidence type="ECO:0000313" key="1">
    <source>
        <dbReference type="EMBL" id="OQX91329.1"/>
    </source>
</evidence>
<proteinExistence type="predicted"/>
<dbReference type="GO" id="GO:0030246">
    <property type="term" value="F:carbohydrate binding"/>
    <property type="evidence" value="ECO:0007669"/>
    <property type="project" value="InterPro"/>
</dbReference>